<dbReference type="Proteomes" id="UP000199494">
    <property type="component" value="Unassembled WGS sequence"/>
</dbReference>
<dbReference type="InterPro" id="IPR020845">
    <property type="entry name" value="AMP-binding_CS"/>
</dbReference>
<keyword evidence="4" id="KW-1185">Reference proteome</keyword>
<reference evidence="3 4" key="1">
    <citation type="submission" date="2016-10" db="EMBL/GenBank/DDBJ databases">
        <authorList>
            <person name="de Groot N.N."/>
        </authorList>
    </citation>
    <scope>NUCLEOTIDE SEQUENCE [LARGE SCALE GENOMIC DNA]</scope>
    <source>
        <strain evidence="3 4">CGMCC 4.5506</strain>
    </source>
</reference>
<evidence type="ECO:0000256" key="1">
    <source>
        <dbReference type="ARBA" id="ARBA00006432"/>
    </source>
</evidence>
<comment type="similarity">
    <text evidence="1">Belongs to the ATP-dependent AMP-binding enzyme family.</text>
</comment>
<dbReference type="GO" id="GO:0031956">
    <property type="term" value="F:medium-chain fatty acid-CoA ligase activity"/>
    <property type="evidence" value="ECO:0007669"/>
    <property type="project" value="TreeGrafter"/>
</dbReference>
<keyword evidence="2 3" id="KW-0436">Ligase</keyword>
<evidence type="ECO:0000256" key="2">
    <source>
        <dbReference type="ARBA" id="ARBA00022598"/>
    </source>
</evidence>
<dbReference type="STRING" id="530584.SAMN05421630_1011032"/>
<dbReference type="Gene3D" id="3.30.300.30">
    <property type="match status" value="1"/>
</dbReference>
<dbReference type="InterPro" id="IPR000873">
    <property type="entry name" value="AMP-dep_synth/lig_dom"/>
</dbReference>
<dbReference type="InterPro" id="IPR045851">
    <property type="entry name" value="AMP-bd_C_sf"/>
</dbReference>
<sequence length="573" mass="62492">MSEAASRSLGGTVGRPRPSVVSSPALSPLFNCPHRNSETGVPEFPLTCHHVSTPVKDLLDQVALRPHAPLLHWEEPGGTGGTAVSWTYRDFADRARACAKVLRGKGVGAGDRVALVCRNSARRQAWQYGVWWLGAVEVSVNFELTGDLMTAVIEDADPVLIVLDAELRDTVPDVGHRLDTSADFPRPGQDGDEDFDRAARDIPPDTLCSLIYTSGTTGPSKGVMLPAGYPAAHGHTIAHVAGLTPADTCYFVLPFFHVDFHVVFSAVILSGGSVAIRRKFTAHGFWPEVARFGVTWTWTVGFLFSAIRAQGADAAEATPLRRIIGAPIPEGTYEYFEDRLGIDVLTLYGQTEADGPLYDTPDRRRRGGAGWPSVGFEVQIHDEHGHELSRGTPGELVYRPKFPHMMMLGYWNRPDATATTWRDLWVRSGDRASMDEDGFVFFHGRMSDSIRRRGENVSAYELEGILRRAPGVEECAAVGVADDFSGEQEIKVFVVPAASPEPGDAAFDIAAFEVYCRDHVAPYAMPKFLQLTEAANIVRSPGTQVVQKHRLLHAVAEAEEATGVLSTVHTLDL</sequence>
<dbReference type="AlphaFoldDB" id="A0A1G6K749"/>
<accession>A0A1G6K749</accession>
<dbReference type="PANTHER" id="PTHR43201">
    <property type="entry name" value="ACYL-COA SYNTHETASE"/>
    <property type="match status" value="1"/>
</dbReference>
<dbReference type="EMBL" id="FMZE01000001">
    <property type="protein sequence ID" value="SDC26156.1"/>
    <property type="molecule type" value="Genomic_DNA"/>
</dbReference>
<dbReference type="InterPro" id="IPR025110">
    <property type="entry name" value="AMP-bd_C"/>
</dbReference>
<gene>
    <name evidence="3" type="ORF">SAMN05421630_1011032</name>
</gene>
<dbReference type="Gene3D" id="3.40.50.12780">
    <property type="entry name" value="N-terminal domain of ligase-like"/>
    <property type="match status" value="1"/>
</dbReference>
<dbReference type="GO" id="GO:0006631">
    <property type="term" value="P:fatty acid metabolic process"/>
    <property type="evidence" value="ECO:0007669"/>
    <property type="project" value="TreeGrafter"/>
</dbReference>
<protein>
    <submittedName>
        <fullName evidence="3">Crotonobetaine/carnitine-CoA ligase</fullName>
    </submittedName>
</protein>
<evidence type="ECO:0000313" key="4">
    <source>
        <dbReference type="Proteomes" id="UP000199494"/>
    </source>
</evidence>
<dbReference type="PANTHER" id="PTHR43201:SF5">
    <property type="entry name" value="MEDIUM-CHAIN ACYL-COA LIGASE ACSF2, MITOCHONDRIAL"/>
    <property type="match status" value="1"/>
</dbReference>
<dbReference type="InterPro" id="IPR042099">
    <property type="entry name" value="ANL_N_sf"/>
</dbReference>
<evidence type="ECO:0000313" key="3">
    <source>
        <dbReference type="EMBL" id="SDC26156.1"/>
    </source>
</evidence>
<organism evidence="3 4">
    <name type="scientific">Prauserella marina</name>
    <dbReference type="NCBI Taxonomy" id="530584"/>
    <lineage>
        <taxon>Bacteria</taxon>
        <taxon>Bacillati</taxon>
        <taxon>Actinomycetota</taxon>
        <taxon>Actinomycetes</taxon>
        <taxon>Pseudonocardiales</taxon>
        <taxon>Pseudonocardiaceae</taxon>
        <taxon>Prauserella</taxon>
    </lineage>
</organism>
<dbReference type="SUPFAM" id="SSF56801">
    <property type="entry name" value="Acetyl-CoA synthetase-like"/>
    <property type="match status" value="1"/>
</dbReference>
<dbReference type="Pfam" id="PF13193">
    <property type="entry name" value="AMP-binding_C"/>
    <property type="match status" value="1"/>
</dbReference>
<dbReference type="Pfam" id="PF00501">
    <property type="entry name" value="AMP-binding"/>
    <property type="match status" value="1"/>
</dbReference>
<dbReference type="PROSITE" id="PS00455">
    <property type="entry name" value="AMP_BINDING"/>
    <property type="match status" value="1"/>
</dbReference>
<name>A0A1G6K749_9PSEU</name>
<proteinExistence type="inferred from homology"/>